<organism evidence="1 2">
    <name type="scientific">Saccoglossus kowalevskii</name>
    <name type="common">Acorn worm</name>
    <dbReference type="NCBI Taxonomy" id="10224"/>
    <lineage>
        <taxon>Eukaryota</taxon>
        <taxon>Metazoa</taxon>
        <taxon>Hemichordata</taxon>
        <taxon>Enteropneusta</taxon>
        <taxon>Harrimaniidae</taxon>
        <taxon>Saccoglossus</taxon>
    </lineage>
</organism>
<dbReference type="InterPro" id="IPR027417">
    <property type="entry name" value="P-loop_NTPase"/>
</dbReference>
<dbReference type="RefSeq" id="XP_006819010.1">
    <property type="nucleotide sequence ID" value="XM_006818947.1"/>
</dbReference>
<keyword evidence="1" id="KW-1185">Reference proteome</keyword>
<evidence type="ECO:0000313" key="1">
    <source>
        <dbReference type="Proteomes" id="UP000694865"/>
    </source>
</evidence>
<dbReference type="GeneID" id="102805545"/>
<dbReference type="Gene3D" id="3.40.50.300">
    <property type="entry name" value="P-loop containing nucleotide triphosphate hydrolases"/>
    <property type="match status" value="1"/>
</dbReference>
<dbReference type="Proteomes" id="UP000694865">
    <property type="component" value="Unplaced"/>
</dbReference>
<feature type="non-terminal residue" evidence="2">
    <location>
        <position position="1"/>
    </location>
</feature>
<accession>A0ABM0MG69</accession>
<dbReference type="PANTHER" id="PTHR42908">
    <property type="entry name" value="TRANSLATION ELONGATION FACTOR-RELATED"/>
    <property type="match status" value="1"/>
</dbReference>
<sequence length="119" mass="13411">THVVLRQAWLENIKPVLILNKIDRLITELKYTPMEAHLHLQQILEQINAVTGTLFATDVMEKTANKSNGDKISTEDSLPSEEQIYDWSTGLEESDDSNLYFSPDEGNVVFASAIDGWGF</sequence>
<evidence type="ECO:0000313" key="2">
    <source>
        <dbReference type="RefSeq" id="XP_006819010.1"/>
    </source>
</evidence>
<proteinExistence type="predicted"/>
<reference evidence="2" key="1">
    <citation type="submission" date="2025-08" db="UniProtKB">
        <authorList>
            <consortium name="RefSeq"/>
        </authorList>
    </citation>
    <scope>IDENTIFICATION</scope>
    <source>
        <tissue evidence="2">Testes</tissue>
    </source>
</reference>
<feature type="non-terminal residue" evidence="2">
    <location>
        <position position="119"/>
    </location>
</feature>
<dbReference type="SUPFAM" id="SSF52540">
    <property type="entry name" value="P-loop containing nucleoside triphosphate hydrolases"/>
    <property type="match status" value="1"/>
</dbReference>
<gene>
    <name evidence="2" type="primary">LOC102805545</name>
</gene>
<protein>
    <submittedName>
        <fullName evidence="2">Elongation factor Tu GTP-binding domain-containing protein 1-like</fullName>
    </submittedName>
</protein>
<dbReference type="PANTHER" id="PTHR42908:SF3">
    <property type="entry name" value="ELONGATION FACTOR-LIKE GTPASE 1"/>
    <property type="match status" value="1"/>
</dbReference>
<name>A0ABM0MG69_SACKO</name>